<keyword evidence="5 6" id="KW-0472">Membrane</keyword>
<dbReference type="GO" id="GO:0005886">
    <property type="term" value="C:plasma membrane"/>
    <property type="evidence" value="ECO:0007669"/>
    <property type="project" value="UniProtKB-SubCell"/>
</dbReference>
<evidence type="ECO:0000259" key="7">
    <source>
        <dbReference type="PROSITE" id="PS50850"/>
    </source>
</evidence>
<dbReference type="AlphaFoldDB" id="A0A7V5RN92"/>
<keyword evidence="3 6" id="KW-0812">Transmembrane</keyword>
<evidence type="ECO:0000313" key="8">
    <source>
        <dbReference type="EMBL" id="HHM01686.1"/>
    </source>
</evidence>
<feature type="non-terminal residue" evidence="8">
    <location>
        <position position="360"/>
    </location>
</feature>
<evidence type="ECO:0000256" key="6">
    <source>
        <dbReference type="SAM" id="Phobius"/>
    </source>
</evidence>
<dbReference type="InterPro" id="IPR011701">
    <property type="entry name" value="MFS"/>
</dbReference>
<evidence type="ECO:0000256" key="5">
    <source>
        <dbReference type="ARBA" id="ARBA00023136"/>
    </source>
</evidence>
<keyword evidence="4 6" id="KW-1133">Transmembrane helix</keyword>
<evidence type="ECO:0000256" key="3">
    <source>
        <dbReference type="ARBA" id="ARBA00022692"/>
    </source>
</evidence>
<gene>
    <name evidence="8" type="ORF">ENJ15_01640</name>
</gene>
<keyword evidence="2" id="KW-1003">Cell membrane</keyword>
<comment type="subcellular location">
    <subcellularLocation>
        <location evidence="1">Cell membrane</location>
        <topology evidence="1">Multi-pass membrane protein</topology>
    </subcellularLocation>
</comment>
<feature type="transmembrane region" description="Helical" evidence="6">
    <location>
        <begin position="64"/>
        <end position="84"/>
    </location>
</feature>
<dbReference type="Gene3D" id="1.20.1250.20">
    <property type="entry name" value="MFS general substrate transporter like domains"/>
    <property type="match status" value="1"/>
</dbReference>
<accession>A0A7V5RN92</accession>
<dbReference type="Pfam" id="PF07690">
    <property type="entry name" value="MFS_1"/>
    <property type="match status" value="1"/>
</dbReference>
<proteinExistence type="predicted"/>
<feature type="transmembrane region" description="Helical" evidence="6">
    <location>
        <begin position="247"/>
        <end position="268"/>
    </location>
</feature>
<name>A0A7V5RN92_CALAY</name>
<evidence type="ECO:0000256" key="1">
    <source>
        <dbReference type="ARBA" id="ARBA00004651"/>
    </source>
</evidence>
<dbReference type="InterPro" id="IPR022324">
    <property type="entry name" value="Bacilysin_exporter_BacE_put"/>
</dbReference>
<dbReference type="InterPro" id="IPR036259">
    <property type="entry name" value="MFS_trans_sf"/>
</dbReference>
<evidence type="ECO:0000256" key="4">
    <source>
        <dbReference type="ARBA" id="ARBA00022989"/>
    </source>
</evidence>
<feature type="transmembrane region" description="Helical" evidence="6">
    <location>
        <begin position="35"/>
        <end position="52"/>
    </location>
</feature>
<feature type="transmembrane region" description="Helical" evidence="6">
    <location>
        <begin position="91"/>
        <end position="112"/>
    </location>
</feature>
<reference evidence="8" key="1">
    <citation type="journal article" date="2020" name="mSystems">
        <title>Genome- and Community-Level Interaction Insights into Carbon Utilization and Element Cycling Functions of Hydrothermarchaeota in Hydrothermal Sediment.</title>
        <authorList>
            <person name="Zhou Z."/>
            <person name="Liu Y."/>
            <person name="Xu W."/>
            <person name="Pan J."/>
            <person name="Luo Z.H."/>
            <person name="Li M."/>
        </authorList>
    </citation>
    <scope>NUCLEOTIDE SEQUENCE [LARGE SCALE GENOMIC DNA]</scope>
    <source>
        <strain evidence="8">HyVt-460</strain>
    </source>
</reference>
<feature type="transmembrane region" description="Helical" evidence="6">
    <location>
        <begin position="310"/>
        <end position="329"/>
    </location>
</feature>
<dbReference type="InterPro" id="IPR020846">
    <property type="entry name" value="MFS_dom"/>
</dbReference>
<evidence type="ECO:0000256" key="2">
    <source>
        <dbReference type="ARBA" id="ARBA00022475"/>
    </source>
</evidence>
<dbReference type="PANTHER" id="PTHR23513">
    <property type="entry name" value="INTEGRAL MEMBRANE EFFLUX PROTEIN-RELATED"/>
    <property type="match status" value="1"/>
</dbReference>
<organism evidence="8">
    <name type="scientific">Caldithrix abyssi</name>
    <dbReference type="NCBI Taxonomy" id="187145"/>
    <lineage>
        <taxon>Bacteria</taxon>
        <taxon>Pseudomonadati</taxon>
        <taxon>Calditrichota</taxon>
        <taxon>Calditrichia</taxon>
        <taxon>Calditrichales</taxon>
        <taxon>Calditrichaceae</taxon>
        <taxon>Caldithrix</taxon>
    </lineage>
</organism>
<dbReference type="GO" id="GO:0022857">
    <property type="term" value="F:transmembrane transporter activity"/>
    <property type="evidence" value="ECO:0007669"/>
    <property type="project" value="InterPro"/>
</dbReference>
<comment type="caution">
    <text evidence="8">The sequence shown here is derived from an EMBL/GenBank/DDBJ whole genome shotgun (WGS) entry which is preliminary data.</text>
</comment>
<dbReference type="PROSITE" id="PS50850">
    <property type="entry name" value="MFS"/>
    <property type="match status" value="1"/>
</dbReference>
<feature type="transmembrane region" description="Helical" evidence="6">
    <location>
        <begin position="280"/>
        <end position="303"/>
    </location>
</feature>
<dbReference type="Proteomes" id="UP000885771">
    <property type="component" value="Unassembled WGS sequence"/>
</dbReference>
<dbReference type="PRINTS" id="PR01988">
    <property type="entry name" value="EXPORTERBACE"/>
</dbReference>
<dbReference type="CDD" id="cd06173">
    <property type="entry name" value="MFS_MefA_like"/>
    <property type="match status" value="1"/>
</dbReference>
<dbReference type="PANTHER" id="PTHR23513:SF6">
    <property type="entry name" value="MAJOR FACILITATOR SUPERFAMILY ASSOCIATED DOMAIN-CONTAINING PROTEIN"/>
    <property type="match status" value="1"/>
</dbReference>
<feature type="domain" description="Major facilitator superfamily (MFS) profile" evidence="7">
    <location>
        <begin position="26"/>
        <end position="360"/>
    </location>
</feature>
<dbReference type="SUPFAM" id="SSF103473">
    <property type="entry name" value="MFS general substrate transporter"/>
    <property type="match status" value="1"/>
</dbReference>
<feature type="transmembrane region" description="Helical" evidence="6">
    <location>
        <begin position="335"/>
        <end position="357"/>
    </location>
</feature>
<dbReference type="EMBL" id="DRLI01000062">
    <property type="protein sequence ID" value="HHM01686.1"/>
    <property type="molecule type" value="Genomic_DNA"/>
</dbReference>
<protein>
    <submittedName>
        <fullName evidence="8">MFS transporter</fullName>
    </submittedName>
</protein>
<sequence length="360" mass="39433">MSHNETATLKNEGHSLSTSNKLFNRNYLMLFQGQFVSRLGNSIYSIAIMIWLKQITDSGTVMGIFAASTALPMIMMSAIGGAVADRFPRKAIIVGTDVVSGLAMLFLAATFYANLPPVYSIAGVFIAGLIMSTMRAFFGPAINAAIPDLVPEKRISGANSMGKLSEKFSQFFGYFFGSQLLMILGLPILVIANGISYLLSAFSESFIHIPQRLPEKTKGVKAYLRAFKTDIGEGLRYIGRNRGLKKLLYLSISTAFFSTPIMILLIFYVTDFLKLGEQWFGYFLIDFGIGSLVGTIIVSIFNVHGATRKFFLILFLIFEAVGYVLLGQVSSSEQALALVFIGGVMNGFTTISIFTLMQIT</sequence>